<dbReference type="Pfam" id="PF06742">
    <property type="entry name" value="DUF1214"/>
    <property type="match status" value="1"/>
</dbReference>
<sequence>MSSETLVEQAGSGLHRRGVEAAVWGMPAVNFEIMRSVLAPQGTTEFVYWSQLLDWRNQTLTPNPDLIYYMAFLDPGRDGPLVLDIPPADEEHVLNGSVCNVWQVPLEDVGKFGLDEGRGGRYLVLPPGHDGPVPDGYLVLRSDTNRVYALLRSVLTAPTQEALEAGLAYCRGIRIYRLDQADDPPETPRRDLHGELVDTRIPYDIRFWEALDRVVQSEPWLPRDRAFAEMLRWIGIRQGQPFSPDAARVALLEEAVRDAHAWIREVYENEPPFYEGRHWFFPAGRDFADAQYTNFADGDVYPYTDRGVIYHMAFIGIRRLGIGQFYLVTVHDQHGELLRSDATYRMRVPAGVPVSQYWSVSMYDGDDHTFIRGNQKYSVSSQTPGLVVNDDGSVDVYFGPRVRPGLEPNTVETGNSTTFELMFRFYGVGPEVMSKQWQLEDVERVDET</sequence>
<dbReference type="EMBL" id="JBHSIM010000045">
    <property type="protein sequence ID" value="MFC4835015.1"/>
    <property type="molecule type" value="Genomic_DNA"/>
</dbReference>
<dbReference type="Gene3D" id="1.10.3360.10">
    <property type="entry name" value="VPA0735-like domain"/>
    <property type="match status" value="1"/>
</dbReference>
<dbReference type="Pfam" id="PF06863">
    <property type="entry name" value="DUF1254"/>
    <property type="match status" value="1"/>
</dbReference>
<feature type="domain" description="DUF1214" evidence="1">
    <location>
        <begin position="324"/>
        <end position="427"/>
    </location>
</feature>
<dbReference type="SUPFAM" id="SSF160935">
    <property type="entry name" value="VPA0735-like"/>
    <property type="match status" value="1"/>
</dbReference>
<feature type="domain" description="DUF1254" evidence="2">
    <location>
        <begin position="45"/>
        <end position="175"/>
    </location>
</feature>
<dbReference type="Gene3D" id="2.60.40.1610">
    <property type="entry name" value="Domain of unknown function DUF1254"/>
    <property type="match status" value="1"/>
</dbReference>
<dbReference type="InterPro" id="IPR037050">
    <property type="entry name" value="DUF1254_sf"/>
</dbReference>
<evidence type="ECO:0000313" key="3">
    <source>
        <dbReference type="EMBL" id="MFC4835015.1"/>
    </source>
</evidence>
<gene>
    <name evidence="3" type="ORF">ACFPEL_21575</name>
</gene>
<dbReference type="Proteomes" id="UP001595909">
    <property type="component" value="Unassembled WGS sequence"/>
</dbReference>
<dbReference type="RefSeq" id="WP_274187463.1">
    <property type="nucleotide sequence ID" value="NZ_BAABHN010000045.1"/>
</dbReference>
<dbReference type="InterPro" id="IPR037049">
    <property type="entry name" value="DUF1214_C_sf"/>
</dbReference>
<reference evidence="4" key="1">
    <citation type="journal article" date="2019" name="Int. J. Syst. Evol. Microbiol.">
        <title>The Global Catalogue of Microorganisms (GCM) 10K type strain sequencing project: providing services to taxonomists for standard genome sequencing and annotation.</title>
        <authorList>
            <consortium name="The Broad Institute Genomics Platform"/>
            <consortium name="The Broad Institute Genome Sequencing Center for Infectious Disease"/>
            <person name="Wu L."/>
            <person name="Ma J."/>
        </authorList>
    </citation>
    <scope>NUCLEOTIDE SEQUENCE [LARGE SCALE GENOMIC DNA]</scope>
    <source>
        <strain evidence="4">CCUG 50347</strain>
    </source>
</reference>
<dbReference type="PANTHER" id="PTHR36509">
    <property type="entry name" value="BLL3101 PROTEIN"/>
    <property type="match status" value="1"/>
</dbReference>
<accession>A0ABV9RMH6</accession>
<dbReference type="InterPro" id="IPR010621">
    <property type="entry name" value="DUF1214"/>
</dbReference>
<evidence type="ECO:0000259" key="2">
    <source>
        <dbReference type="Pfam" id="PF06863"/>
    </source>
</evidence>
<name>A0ABV9RMH6_9PSEU</name>
<dbReference type="InterPro" id="IPR010679">
    <property type="entry name" value="DUF1254"/>
</dbReference>
<evidence type="ECO:0000313" key="4">
    <source>
        <dbReference type="Proteomes" id="UP001595909"/>
    </source>
</evidence>
<organism evidence="3 4">
    <name type="scientific">Actinomycetospora chibensis</name>
    <dbReference type="NCBI Taxonomy" id="663606"/>
    <lineage>
        <taxon>Bacteria</taxon>
        <taxon>Bacillati</taxon>
        <taxon>Actinomycetota</taxon>
        <taxon>Actinomycetes</taxon>
        <taxon>Pseudonocardiales</taxon>
        <taxon>Pseudonocardiaceae</taxon>
        <taxon>Actinomycetospora</taxon>
    </lineage>
</organism>
<proteinExistence type="predicted"/>
<keyword evidence="4" id="KW-1185">Reference proteome</keyword>
<comment type="caution">
    <text evidence="3">The sequence shown here is derived from an EMBL/GenBank/DDBJ whole genome shotgun (WGS) entry which is preliminary data.</text>
</comment>
<protein>
    <submittedName>
        <fullName evidence="3">DUF1254 domain-containing protein</fullName>
    </submittedName>
</protein>
<evidence type="ECO:0000259" key="1">
    <source>
        <dbReference type="Pfam" id="PF06742"/>
    </source>
</evidence>
<dbReference type="Gene3D" id="2.60.120.600">
    <property type="entry name" value="Domain of unknown function DUF1214, C-terminal domain"/>
    <property type="match status" value="1"/>
</dbReference>
<dbReference type="PANTHER" id="PTHR36509:SF3">
    <property type="entry name" value="SIGNAL PEPTIDE PROTEIN"/>
    <property type="match status" value="1"/>
</dbReference>